<dbReference type="Proteomes" id="UP000318081">
    <property type="component" value="Chromosome"/>
</dbReference>
<protein>
    <submittedName>
        <fullName evidence="1">Uncharacterized protein</fullName>
    </submittedName>
</protein>
<keyword evidence="2" id="KW-1185">Reference proteome</keyword>
<accession>A0ABX5Y1M8</accession>
<reference evidence="1 2" key="1">
    <citation type="submission" date="2019-02" db="EMBL/GenBank/DDBJ databases">
        <title>Deep-cultivation of Planctomycetes and their phenomic and genomic characterization uncovers novel biology.</title>
        <authorList>
            <person name="Wiegand S."/>
            <person name="Jogler M."/>
            <person name="Boedeker C."/>
            <person name="Pinto D."/>
            <person name="Vollmers J."/>
            <person name="Rivas-Marin E."/>
            <person name="Kohn T."/>
            <person name="Peeters S.H."/>
            <person name="Heuer A."/>
            <person name="Rast P."/>
            <person name="Oberbeckmann S."/>
            <person name="Bunk B."/>
            <person name="Jeske O."/>
            <person name="Meyerdierks A."/>
            <person name="Storesund J.E."/>
            <person name="Kallscheuer N."/>
            <person name="Luecker S."/>
            <person name="Lage O.M."/>
            <person name="Pohl T."/>
            <person name="Merkel B.J."/>
            <person name="Hornburger P."/>
            <person name="Mueller R.-W."/>
            <person name="Bruemmer F."/>
            <person name="Labrenz M."/>
            <person name="Spormann A.M."/>
            <person name="Op den Camp H."/>
            <person name="Overmann J."/>
            <person name="Amann R."/>
            <person name="Jetten M.S.M."/>
            <person name="Mascher T."/>
            <person name="Medema M.H."/>
            <person name="Devos D.P."/>
            <person name="Kaster A.-K."/>
            <person name="Ovreas L."/>
            <person name="Rohde M."/>
            <person name="Galperin M.Y."/>
            <person name="Jogler C."/>
        </authorList>
    </citation>
    <scope>NUCLEOTIDE SEQUENCE [LARGE SCALE GENOMIC DNA]</scope>
    <source>
        <strain evidence="1 2">TBK1r</strain>
    </source>
</reference>
<organism evidence="1 2">
    <name type="scientific">Stieleria magnilauensis</name>
    <dbReference type="NCBI Taxonomy" id="2527963"/>
    <lineage>
        <taxon>Bacteria</taxon>
        <taxon>Pseudomonadati</taxon>
        <taxon>Planctomycetota</taxon>
        <taxon>Planctomycetia</taxon>
        <taxon>Pirellulales</taxon>
        <taxon>Pirellulaceae</taxon>
        <taxon>Stieleria</taxon>
    </lineage>
</organism>
<proteinExistence type="predicted"/>
<dbReference type="RefSeq" id="WP_419580499.1">
    <property type="nucleotide sequence ID" value="NZ_CP036432.1"/>
</dbReference>
<evidence type="ECO:0000313" key="1">
    <source>
        <dbReference type="EMBL" id="QDV87100.1"/>
    </source>
</evidence>
<dbReference type="EMBL" id="CP036432">
    <property type="protein sequence ID" value="QDV87100.1"/>
    <property type="molecule type" value="Genomic_DNA"/>
</dbReference>
<evidence type="ECO:0000313" key="2">
    <source>
        <dbReference type="Proteomes" id="UP000318081"/>
    </source>
</evidence>
<sequence>MAQQALHRSTFYDRVIKEQATVTGPPLAKVVAMDSGEPVAGVIIGMTLIGPDGGDGGFQCFTTQQAGIAIRHLPLAPGRYQYHLDPDPKSRFAPTQWRRGQPYVVVANDGTTAVPVLKLGVRVAR</sequence>
<gene>
    <name evidence="1" type="ORF">TBK1r_61280</name>
</gene>
<name>A0ABX5Y1M8_9BACT</name>